<dbReference type="EMBL" id="CM044707">
    <property type="protein sequence ID" value="KAI5653775.1"/>
    <property type="molecule type" value="Genomic_DNA"/>
</dbReference>
<keyword evidence="2" id="KW-1185">Reference proteome</keyword>
<gene>
    <name evidence="1" type="ORF">M9H77_30962</name>
</gene>
<evidence type="ECO:0000313" key="2">
    <source>
        <dbReference type="Proteomes" id="UP001060085"/>
    </source>
</evidence>
<protein>
    <submittedName>
        <fullName evidence="1">Uncharacterized protein</fullName>
    </submittedName>
</protein>
<reference evidence="2" key="1">
    <citation type="journal article" date="2023" name="Nat. Plants">
        <title>Single-cell RNA sequencing provides a high-resolution roadmap for understanding the multicellular compartmentation of specialized metabolism.</title>
        <authorList>
            <person name="Sun S."/>
            <person name="Shen X."/>
            <person name="Li Y."/>
            <person name="Li Y."/>
            <person name="Wang S."/>
            <person name="Li R."/>
            <person name="Zhang H."/>
            <person name="Shen G."/>
            <person name="Guo B."/>
            <person name="Wei J."/>
            <person name="Xu J."/>
            <person name="St-Pierre B."/>
            <person name="Chen S."/>
            <person name="Sun C."/>
        </authorList>
    </citation>
    <scope>NUCLEOTIDE SEQUENCE [LARGE SCALE GENOMIC DNA]</scope>
</reference>
<proteinExistence type="predicted"/>
<accession>A0ACB9ZZT4</accession>
<comment type="caution">
    <text evidence="1">The sequence shown here is derived from an EMBL/GenBank/DDBJ whole genome shotgun (WGS) entry which is preliminary data.</text>
</comment>
<sequence length="467" mass="52439">MAEIPNLTILEHCLVAPPQVTASDAELSIPLTFFDTQFWNSNPMHELLFYEFRHSKTHFVENIIPSLKESLSFALKHFLPMAGNLIYDSESGSRELRYEIRDSVPLTFAESDDDFKYLVKNHPRIADRFYPLVPQLPPLSVHSSGKTKTPLFALQVTIFSNAGICVAWSYRHVLGDASTTIGFMKAWASIFSKSTRNSEVLGHNFVPVYDRSTIQDPFHLEVVLFNAMKMFKPQEPPSVTTILSNNYKVRATFNMSQIDIQKLKNLVLTKEPNPPHVSSLTVTCAYAWTCWLRSIDAVVKEIEGDTINNEPQFLSVPVDFRQRLDPPLPQTYFGNCVLPCIVPFSCVEVVGNGNEGFFKVAIQIGEAVKKMLNNKEGVVKGNWLSELRKIASGNILAVVGSPKYDGYDVDFGWGKANKFESLAVDESKAMSISKSRKFEGALELSLCLPSERMDAFVAFFIDGLKKL</sequence>
<evidence type="ECO:0000313" key="1">
    <source>
        <dbReference type="EMBL" id="KAI5653775.1"/>
    </source>
</evidence>
<dbReference type="Proteomes" id="UP001060085">
    <property type="component" value="Linkage Group LG07"/>
</dbReference>
<name>A0ACB9ZZT4_CATRO</name>
<organism evidence="1 2">
    <name type="scientific">Catharanthus roseus</name>
    <name type="common">Madagascar periwinkle</name>
    <name type="synonym">Vinca rosea</name>
    <dbReference type="NCBI Taxonomy" id="4058"/>
    <lineage>
        <taxon>Eukaryota</taxon>
        <taxon>Viridiplantae</taxon>
        <taxon>Streptophyta</taxon>
        <taxon>Embryophyta</taxon>
        <taxon>Tracheophyta</taxon>
        <taxon>Spermatophyta</taxon>
        <taxon>Magnoliopsida</taxon>
        <taxon>eudicotyledons</taxon>
        <taxon>Gunneridae</taxon>
        <taxon>Pentapetalae</taxon>
        <taxon>asterids</taxon>
        <taxon>lamiids</taxon>
        <taxon>Gentianales</taxon>
        <taxon>Apocynaceae</taxon>
        <taxon>Rauvolfioideae</taxon>
        <taxon>Vinceae</taxon>
        <taxon>Catharanthinae</taxon>
        <taxon>Catharanthus</taxon>
    </lineage>
</organism>